<dbReference type="Proteomes" id="UP000729402">
    <property type="component" value="Unassembled WGS sequence"/>
</dbReference>
<evidence type="ECO:0000313" key="2">
    <source>
        <dbReference type="Proteomes" id="UP000729402"/>
    </source>
</evidence>
<dbReference type="PANTHER" id="PTHR35317:SF38">
    <property type="entry name" value="RNA-DIRECTED DNA POLYMERASE"/>
    <property type="match status" value="1"/>
</dbReference>
<organism evidence="1 2">
    <name type="scientific">Zizania palustris</name>
    <name type="common">Northern wild rice</name>
    <dbReference type="NCBI Taxonomy" id="103762"/>
    <lineage>
        <taxon>Eukaryota</taxon>
        <taxon>Viridiplantae</taxon>
        <taxon>Streptophyta</taxon>
        <taxon>Embryophyta</taxon>
        <taxon>Tracheophyta</taxon>
        <taxon>Spermatophyta</taxon>
        <taxon>Magnoliopsida</taxon>
        <taxon>Liliopsida</taxon>
        <taxon>Poales</taxon>
        <taxon>Poaceae</taxon>
        <taxon>BOP clade</taxon>
        <taxon>Oryzoideae</taxon>
        <taxon>Oryzeae</taxon>
        <taxon>Zizaniinae</taxon>
        <taxon>Zizania</taxon>
    </lineage>
</organism>
<dbReference type="EMBL" id="JAAALK010000290">
    <property type="protein sequence ID" value="KAG8047551.1"/>
    <property type="molecule type" value="Genomic_DNA"/>
</dbReference>
<dbReference type="PANTHER" id="PTHR35317">
    <property type="entry name" value="OS04G0629600 PROTEIN"/>
    <property type="match status" value="1"/>
</dbReference>
<gene>
    <name evidence="1" type="ORF">GUJ93_ZPchr0008g12023</name>
</gene>
<dbReference type="OrthoDB" id="781829at2759"/>
<evidence type="ECO:0000313" key="1">
    <source>
        <dbReference type="EMBL" id="KAG8047551.1"/>
    </source>
</evidence>
<evidence type="ECO:0008006" key="3">
    <source>
        <dbReference type="Google" id="ProtNLM"/>
    </source>
</evidence>
<name>A0A8J5V500_ZIZPA</name>
<protein>
    <recommendedName>
        <fullName evidence="3">DUF4219 domain-containing protein</fullName>
    </recommendedName>
</protein>
<sequence>MSGGKGDGAEVSGVKEGATVIQRIVREVGGGTAFPLLTKTNYSDWALLMRVKLKARGLWDAVDKGGADPQEDMMALDALVSAVPPEMVATVADKRSAKEAWDAIATMRVGDDRVKKAAAQQLRSQFDRAMFVEGESVEDFALRLNGMVTTLATLGEKVEEHTVVEKILRCVPPRLKQITLAISTLLDVQSLTVANLMGRLKTAEDAFEEPPSLLQ</sequence>
<proteinExistence type="predicted"/>
<dbReference type="AlphaFoldDB" id="A0A8J5V500"/>
<keyword evidence="2" id="KW-1185">Reference proteome</keyword>
<accession>A0A8J5V500</accession>
<reference evidence="1" key="2">
    <citation type="submission" date="2021-02" db="EMBL/GenBank/DDBJ databases">
        <authorList>
            <person name="Kimball J.A."/>
            <person name="Haas M.W."/>
            <person name="Macchietto M."/>
            <person name="Kono T."/>
            <person name="Duquette J."/>
            <person name="Shao M."/>
        </authorList>
    </citation>
    <scope>NUCLEOTIDE SEQUENCE</scope>
    <source>
        <tissue evidence="1">Fresh leaf tissue</tissue>
    </source>
</reference>
<comment type="caution">
    <text evidence="1">The sequence shown here is derived from an EMBL/GenBank/DDBJ whole genome shotgun (WGS) entry which is preliminary data.</text>
</comment>
<reference evidence="1" key="1">
    <citation type="journal article" date="2021" name="bioRxiv">
        <title>Whole Genome Assembly and Annotation of Northern Wild Rice, Zizania palustris L., Supports a Whole Genome Duplication in the Zizania Genus.</title>
        <authorList>
            <person name="Haas M."/>
            <person name="Kono T."/>
            <person name="Macchietto M."/>
            <person name="Millas R."/>
            <person name="McGilp L."/>
            <person name="Shao M."/>
            <person name="Duquette J."/>
            <person name="Hirsch C.N."/>
            <person name="Kimball J."/>
        </authorList>
    </citation>
    <scope>NUCLEOTIDE SEQUENCE</scope>
    <source>
        <tissue evidence="1">Fresh leaf tissue</tissue>
    </source>
</reference>
<dbReference type="Pfam" id="PF14223">
    <property type="entry name" value="Retrotran_gag_2"/>
    <property type="match status" value="1"/>
</dbReference>